<evidence type="ECO:0000256" key="2">
    <source>
        <dbReference type="PIRSR" id="PIRSR640198-2"/>
    </source>
</evidence>
<keyword evidence="2" id="KW-0547">Nucleotide-binding</keyword>
<organism evidence="4 5">
    <name type="scientific">Capnocytophaga ochracea</name>
    <dbReference type="NCBI Taxonomy" id="1018"/>
    <lineage>
        <taxon>Bacteria</taxon>
        <taxon>Pseudomonadati</taxon>
        <taxon>Bacteroidota</taxon>
        <taxon>Flavobacteriia</taxon>
        <taxon>Flavobacteriales</taxon>
        <taxon>Flavobacteriaceae</taxon>
        <taxon>Capnocytophaga</taxon>
    </lineage>
</organism>
<dbReference type="PROSITE" id="PS51459">
    <property type="entry name" value="FIDO"/>
    <property type="match status" value="1"/>
</dbReference>
<accession>A0A2X2RBE2</accession>
<dbReference type="Gene3D" id="1.10.3290.10">
    <property type="entry name" value="Fido-like domain"/>
    <property type="match status" value="1"/>
</dbReference>
<dbReference type="InterPro" id="IPR003812">
    <property type="entry name" value="Fido"/>
</dbReference>
<evidence type="ECO:0000256" key="1">
    <source>
        <dbReference type="PIRSR" id="PIRSR640198-1"/>
    </source>
</evidence>
<evidence type="ECO:0000313" key="5">
    <source>
        <dbReference type="Proteomes" id="UP000249891"/>
    </source>
</evidence>
<dbReference type="AlphaFoldDB" id="A0A2X2RBE2"/>
<dbReference type="Proteomes" id="UP000249891">
    <property type="component" value="Unassembled WGS sequence"/>
</dbReference>
<feature type="domain" description="Fido" evidence="3">
    <location>
        <begin position="99"/>
        <end position="255"/>
    </location>
</feature>
<dbReference type="Pfam" id="PF02661">
    <property type="entry name" value="Fic"/>
    <property type="match status" value="1"/>
</dbReference>
<proteinExistence type="predicted"/>
<feature type="binding site" evidence="2">
    <location>
        <begin position="230"/>
        <end position="231"/>
    </location>
    <ligand>
        <name>ATP</name>
        <dbReference type="ChEBI" id="CHEBI:30616"/>
    </ligand>
</feature>
<reference evidence="4 5" key="1">
    <citation type="submission" date="2018-06" db="EMBL/GenBank/DDBJ databases">
        <authorList>
            <consortium name="Pathogen Informatics"/>
            <person name="Doyle S."/>
        </authorList>
    </citation>
    <scope>NUCLEOTIDE SEQUENCE [LARGE SCALE GENOMIC DNA]</scope>
    <source>
        <strain evidence="4 5">NCTC11546</strain>
    </source>
</reference>
<protein>
    <submittedName>
        <fullName evidence="4">Mobile mystery protein B</fullName>
    </submittedName>
</protein>
<dbReference type="GO" id="GO:0005524">
    <property type="term" value="F:ATP binding"/>
    <property type="evidence" value="ECO:0007669"/>
    <property type="project" value="UniProtKB-KW"/>
</dbReference>
<dbReference type="RefSeq" id="WP_009422679.1">
    <property type="nucleotide sequence ID" value="NZ_CAJPNJ010000036.1"/>
</dbReference>
<dbReference type="InterPro" id="IPR040198">
    <property type="entry name" value="Fido_containing"/>
</dbReference>
<name>A0A2X2RBE2_CAPOC</name>
<dbReference type="EMBL" id="UARG01000017">
    <property type="protein sequence ID" value="SQA78536.1"/>
    <property type="molecule type" value="Genomic_DNA"/>
</dbReference>
<feature type="binding site" evidence="2">
    <location>
        <begin position="192"/>
        <end position="199"/>
    </location>
    <ligand>
        <name>ATP</name>
        <dbReference type="ChEBI" id="CHEBI:30616"/>
    </ligand>
</feature>
<dbReference type="PANTHER" id="PTHR13504">
    <property type="entry name" value="FIDO DOMAIN-CONTAINING PROTEIN DDB_G0283145"/>
    <property type="match status" value="1"/>
</dbReference>
<feature type="active site" evidence="1">
    <location>
        <position position="188"/>
    </location>
</feature>
<keyword evidence="2" id="KW-0067">ATP-binding</keyword>
<dbReference type="PANTHER" id="PTHR13504:SF38">
    <property type="entry name" value="FIDO DOMAIN-CONTAINING PROTEIN"/>
    <property type="match status" value="1"/>
</dbReference>
<sequence length="265" mass="30602">MKVSEAISITDKLFELYKKKIEVNIPLFLSKIKEIPLTKESFQFYTAVSSMASSKIEGEVLDIDSYLKHKLNGVIYQKNLVEKPNDVFAAYTFAQNSPLTVANLLKAHKIITKNLLTASSQGKVRTSDMIIRDVAKGIVIYEACAKEEVKSEFDAFCNFLEELIKRTLSVQETFFYASLLHLFLVKIHPFDDGNGRTARLLEKWFLAEKIGKNAWFIPSEINYWEQRETYYKNIALLGFFYEKLNYNNSIPFLLMLPNFLKNTTQ</sequence>
<evidence type="ECO:0000313" key="4">
    <source>
        <dbReference type="EMBL" id="SQA78536.1"/>
    </source>
</evidence>
<evidence type="ECO:0000259" key="3">
    <source>
        <dbReference type="PROSITE" id="PS51459"/>
    </source>
</evidence>
<gene>
    <name evidence="4" type="ORF">NCTC11546_01775</name>
</gene>
<dbReference type="SUPFAM" id="SSF140931">
    <property type="entry name" value="Fic-like"/>
    <property type="match status" value="1"/>
</dbReference>
<dbReference type="InterPro" id="IPR036597">
    <property type="entry name" value="Fido-like_dom_sf"/>
</dbReference>